<dbReference type="SUPFAM" id="SSF48264">
    <property type="entry name" value="Cytochrome P450"/>
    <property type="match status" value="1"/>
</dbReference>
<dbReference type="PANTHER" id="PTHR24305">
    <property type="entry name" value="CYTOCHROME P450"/>
    <property type="match status" value="1"/>
</dbReference>
<dbReference type="EMBL" id="SSOP01000052">
    <property type="protein sequence ID" value="KAB5592842.1"/>
    <property type="molecule type" value="Genomic_DNA"/>
</dbReference>
<dbReference type="InterPro" id="IPR001128">
    <property type="entry name" value="Cyt_P450"/>
</dbReference>
<dbReference type="InterPro" id="IPR017972">
    <property type="entry name" value="Cyt_P450_CS"/>
</dbReference>
<dbReference type="InterPro" id="IPR036396">
    <property type="entry name" value="Cyt_P450_sf"/>
</dbReference>
<accession>A0A5N5QM28</accession>
<dbReference type="PROSITE" id="PS51257">
    <property type="entry name" value="PROKAR_LIPOPROTEIN"/>
    <property type="match status" value="1"/>
</dbReference>
<dbReference type="OrthoDB" id="1470350at2759"/>
<dbReference type="GO" id="GO:0005506">
    <property type="term" value="F:iron ion binding"/>
    <property type="evidence" value="ECO:0007669"/>
    <property type="project" value="InterPro"/>
</dbReference>
<keyword evidence="11" id="KW-0472">Membrane</keyword>
<keyword evidence="4 9" id="KW-0349">Heme</keyword>
<dbReference type="PRINTS" id="PR00463">
    <property type="entry name" value="EP450I"/>
</dbReference>
<dbReference type="GO" id="GO:0020037">
    <property type="term" value="F:heme binding"/>
    <property type="evidence" value="ECO:0007669"/>
    <property type="project" value="InterPro"/>
</dbReference>
<keyword evidence="11" id="KW-1133">Transmembrane helix</keyword>
<keyword evidence="5 9" id="KW-0479">Metal-binding</keyword>
<keyword evidence="11" id="KW-0812">Transmembrane</keyword>
<gene>
    <name evidence="12" type="ORF">CTheo_3702</name>
</gene>
<dbReference type="PANTHER" id="PTHR24305:SF166">
    <property type="entry name" value="CYTOCHROME P450 12A4, MITOCHONDRIAL-RELATED"/>
    <property type="match status" value="1"/>
</dbReference>
<reference evidence="12 13" key="1">
    <citation type="journal article" date="2019" name="Fungal Biol. Biotechnol.">
        <title>Draft genome sequence of fastidious pathogen Ceratobasidium theobromae, which causes vascular-streak dieback in Theobroma cacao.</title>
        <authorList>
            <person name="Ali S.S."/>
            <person name="Asman A."/>
            <person name="Shao J."/>
            <person name="Firmansyah A.P."/>
            <person name="Susilo A.W."/>
            <person name="Rosmana A."/>
            <person name="McMahon P."/>
            <person name="Junaid M."/>
            <person name="Guest D."/>
            <person name="Kheng T.Y."/>
            <person name="Meinhardt L.W."/>
            <person name="Bailey B.A."/>
        </authorList>
    </citation>
    <scope>NUCLEOTIDE SEQUENCE [LARGE SCALE GENOMIC DNA]</scope>
    <source>
        <strain evidence="12 13">CT2</strain>
    </source>
</reference>
<evidence type="ECO:0000256" key="10">
    <source>
        <dbReference type="RuleBase" id="RU000461"/>
    </source>
</evidence>
<dbReference type="PRINTS" id="PR00385">
    <property type="entry name" value="P450"/>
</dbReference>
<comment type="similarity">
    <text evidence="3 10">Belongs to the cytochrome P450 family.</text>
</comment>
<name>A0A5N5QM28_9AGAM</name>
<feature type="binding site" description="axial binding residue" evidence="9">
    <location>
        <position position="481"/>
    </location>
    <ligand>
        <name>heme</name>
        <dbReference type="ChEBI" id="CHEBI:30413"/>
    </ligand>
    <ligandPart>
        <name>Fe</name>
        <dbReference type="ChEBI" id="CHEBI:18248"/>
    </ligandPart>
</feature>
<keyword evidence="6 10" id="KW-0560">Oxidoreductase</keyword>
<evidence type="ECO:0000256" key="5">
    <source>
        <dbReference type="ARBA" id="ARBA00022723"/>
    </source>
</evidence>
<comment type="cofactor">
    <cofactor evidence="1 9">
        <name>heme</name>
        <dbReference type="ChEBI" id="CHEBI:30413"/>
    </cofactor>
</comment>
<dbReference type="GO" id="GO:0004497">
    <property type="term" value="F:monooxygenase activity"/>
    <property type="evidence" value="ECO:0007669"/>
    <property type="project" value="UniProtKB-KW"/>
</dbReference>
<sequence>MIRFCMSFIMDVLPNAPISVALSCTALWALFRFFQMISKGYKYGAHQHILVSEEALWRNFFPGKIHIPGIIYGNNRPFCAKYSEFRRAGKDAYMQIAMTNLRPNVYLADPRAIKAVAVQKQRYMKDVETVAHAIGMYGPNMAGVEGEDWKRHRKANQRAFNEKNIQLVWAETEDIMKHLFEIWDQQGADETCVDDLALLVISTAAFGQRLSWNPADDIIPQGRQMSFQRALRTVSTNLTMRLIVPSWATGLTEKTRTMATAFSEFGVYLNEMVTARRKGTEVDNSPMQDAPQAQSAPDSLFNALLSASDEDSAKGEKTLDDREVTGNVFVFLFAGHETTAHTLAFSLGLLALYPEIQEEVYQEIKGTLGPRDRLEYADINDIKLVACTFWETLRMYPIVNQIPKVAMEDSVVSVARNGPGADENTREDFFIPKGANVWFSIVAAHYNPTYWPEPEKFRPRRFLEPHDKDAFLAFSVGPRSCLGRKFAETEGIAALAMTLARYEIKIDEKKFPTIPGETRLAREARLLNPAQFVTLTPTGFPLIFKRR</sequence>
<proteinExistence type="inferred from homology"/>
<keyword evidence="8 10" id="KW-0503">Monooxygenase</keyword>
<dbReference type="Proteomes" id="UP000383932">
    <property type="component" value="Unassembled WGS sequence"/>
</dbReference>
<evidence type="ECO:0000256" key="3">
    <source>
        <dbReference type="ARBA" id="ARBA00010617"/>
    </source>
</evidence>
<evidence type="ECO:0000256" key="6">
    <source>
        <dbReference type="ARBA" id="ARBA00023002"/>
    </source>
</evidence>
<feature type="transmembrane region" description="Helical" evidence="11">
    <location>
        <begin position="12"/>
        <end position="31"/>
    </location>
</feature>
<comment type="pathway">
    <text evidence="2">Secondary metabolite biosynthesis.</text>
</comment>
<keyword evidence="13" id="KW-1185">Reference proteome</keyword>
<dbReference type="InterPro" id="IPR050121">
    <property type="entry name" value="Cytochrome_P450_monoxygenase"/>
</dbReference>
<keyword evidence="7 9" id="KW-0408">Iron</keyword>
<evidence type="ECO:0000256" key="9">
    <source>
        <dbReference type="PIRSR" id="PIRSR602401-1"/>
    </source>
</evidence>
<dbReference type="Gene3D" id="1.10.630.10">
    <property type="entry name" value="Cytochrome P450"/>
    <property type="match status" value="1"/>
</dbReference>
<dbReference type="InterPro" id="IPR002401">
    <property type="entry name" value="Cyt_P450_E_grp-I"/>
</dbReference>
<evidence type="ECO:0000256" key="1">
    <source>
        <dbReference type="ARBA" id="ARBA00001971"/>
    </source>
</evidence>
<evidence type="ECO:0000256" key="8">
    <source>
        <dbReference type="ARBA" id="ARBA00023033"/>
    </source>
</evidence>
<evidence type="ECO:0000313" key="12">
    <source>
        <dbReference type="EMBL" id="KAB5592842.1"/>
    </source>
</evidence>
<protein>
    <submittedName>
        <fullName evidence="12">Cytochrome P450 family protein</fullName>
    </submittedName>
</protein>
<organism evidence="12 13">
    <name type="scientific">Ceratobasidium theobromae</name>
    <dbReference type="NCBI Taxonomy" id="1582974"/>
    <lineage>
        <taxon>Eukaryota</taxon>
        <taxon>Fungi</taxon>
        <taxon>Dikarya</taxon>
        <taxon>Basidiomycota</taxon>
        <taxon>Agaricomycotina</taxon>
        <taxon>Agaricomycetes</taxon>
        <taxon>Cantharellales</taxon>
        <taxon>Ceratobasidiaceae</taxon>
        <taxon>Ceratobasidium</taxon>
    </lineage>
</organism>
<evidence type="ECO:0000256" key="7">
    <source>
        <dbReference type="ARBA" id="ARBA00023004"/>
    </source>
</evidence>
<evidence type="ECO:0000313" key="13">
    <source>
        <dbReference type="Proteomes" id="UP000383932"/>
    </source>
</evidence>
<dbReference type="AlphaFoldDB" id="A0A5N5QM28"/>
<dbReference type="GO" id="GO:0016705">
    <property type="term" value="F:oxidoreductase activity, acting on paired donors, with incorporation or reduction of molecular oxygen"/>
    <property type="evidence" value="ECO:0007669"/>
    <property type="project" value="InterPro"/>
</dbReference>
<dbReference type="PROSITE" id="PS00086">
    <property type="entry name" value="CYTOCHROME_P450"/>
    <property type="match status" value="1"/>
</dbReference>
<evidence type="ECO:0000256" key="4">
    <source>
        <dbReference type="ARBA" id="ARBA00022617"/>
    </source>
</evidence>
<comment type="caution">
    <text evidence="12">The sequence shown here is derived from an EMBL/GenBank/DDBJ whole genome shotgun (WGS) entry which is preliminary data.</text>
</comment>
<evidence type="ECO:0000256" key="2">
    <source>
        <dbReference type="ARBA" id="ARBA00005179"/>
    </source>
</evidence>
<evidence type="ECO:0000256" key="11">
    <source>
        <dbReference type="SAM" id="Phobius"/>
    </source>
</evidence>
<dbReference type="Pfam" id="PF00067">
    <property type="entry name" value="p450"/>
    <property type="match status" value="1"/>
</dbReference>